<evidence type="ECO:0000259" key="3">
    <source>
        <dbReference type="Pfam" id="PF20776"/>
    </source>
</evidence>
<accession>A0A165GGY2</accession>
<feature type="domain" description="SLS1 C-terminal" evidence="5">
    <location>
        <begin position="440"/>
        <end position="839"/>
    </location>
</feature>
<dbReference type="Pfam" id="PF20778">
    <property type="entry name" value="SLS1_C"/>
    <property type="match status" value="1"/>
</dbReference>
<feature type="region of interest" description="Disordered" evidence="1">
    <location>
        <begin position="39"/>
        <end position="80"/>
    </location>
</feature>
<name>A0A165GGY2_XYLHT</name>
<dbReference type="STRING" id="1328760.A0A165GGY2"/>
<evidence type="ECO:0000259" key="2">
    <source>
        <dbReference type="Pfam" id="PF14611"/>
    </source>
</evidence>
<evidence type="ECO:0000259" key="4">
    <source>
        <dbReference type="Pfam" id="PF20777"/>
    </source>
</evidence>
<sequence>MFVRSASDVSICLRCQVRLASGRTTTALQRQWTPNIVQATRLSSTDAAPEQPPPRRSSRSYRPYRTFYPGGGVRRHRGGSVREASAPLEIDSLGKPSEVIIFRDAKLGPRRKRPFSVESDEKYLSGTDLLDSIEAERGLVGEDGVRRNIERNRPPTSSRLIPKTTFNEILKSLQDGFTSSQLLQYINLFPPPLDETQSEGVRDKEKPEKKEEARTKILEMSNWTLGERPFLSYPFDIPTASDDSKTKAALATRILRKLWKVEIREEIESIGELYLRLQSSDLAMLLGERRGYLKKFAERRNAKIDVSRSGGLLRVTADKENSLLVARDIETTLKRVRQMELDLTPLQSVLKKDEPLGYHTFSELTKKMVSEITGTLIEDVPGTQKLDIYYFDSNANDADDARRLLLSSVQSDLNCQQQLLWHGKHERLRGILVPEPPHVNLPWNDRQKVWSRWSYATTKEEPAAETQDAQTRPPGEDLIPETIVSKLEKTHASAPIPIGSQTPENADIKFDDTLTESFEQSKTGQNATQQENSFSIARWESQITRETFALIGKIIHETPRLIDPQPCPAEKISETGSARRPLSGSFLATQNLLQELNVGIPLTAEFIKIRLIPSPWSERGGNLFQNIPSIEIVLSIPVTTEQPQVQSIRAIIGERVSDLLLPQRPGDARFITRSYVELANPGTDKQFQRFLNESSLNIRGKERLRTPSALTVSLPNWLIQDTNSEKRSEPASTQQTEVDYLFGGLDYRESIHFPFEGWNASYTSIEAGKFGGRRGELRLSMEKSSDIPSVTDAVEQEHTDISASADQPEATAVPAFEKGAQVVQNDTHIDFGRFVQAAYSAVILFDKDYKYEDRQPDTQHLSQSANGTDEEMAENKEAHHDAQMASPTA</sequence>
<organism evidence="6 7">
    <name type="scientific">Xylona heveae (strain CBS 132557 / TC161)</name>
    <dbReference type="NCBI Taxonomy" id="1328760"/>
    <lineage>
        <taxon>Eukaryota</taxon>
        <taxon>Fungi</taxon>
        <taxon>Dikarya</taxon>
        <taxon>Ascomycota</taxon>
        <taxon>Pezizomycotina</taxon>
        <taxon>Xylonomycetes</taxon>
        <taxon>Xylonales</taxon>
        <taxon>Xylonaceae</taxon>
        <taxon>Xylona</taxon>
    </lineage>
</organism>
<dbReference type="InterPro" id="IPR048400">
    <property type="entry name" value="SLS1_N"/>
</dbReference>
<dbReference type="InterPro" id="IPR048748">
    <property type="entry name" value="SLS1_KH2"/>
</dbReference>
<feature type="compositionally biased region" description="Basic and acidic residues" evidence="1">
    <location>
        <begin position="200"/>
        <end position="213"/>
    </location>
</feature>
<gene>
    <name evidence="6" type="ORF">L228DRAFT_261382</name>
</gene>
<proteinExistence type="predicted"/>
<reference evidence="6 7" key="1">
    <citation type="journal article" date="2016" name="Fungal Biol.">
        <title>The genome of Xylona heveae provides a window into fungal endophytism.</title>
        <authorList>
            <person name="Gazis R."/>
            <person name="Kuo A."/>
            <person name="Riley R."/>
            <person name="LaButti K."/>
            <person name="Lipzen A."/>
            <person name="Lin J."/>
            <person name="Amirebrahimi M."/>
            <person name="Hesse C.N."/>
            <person name="Spatafora J.W."/>
            <person name="Henrissat B."/>
            <person name="Hainaut M."/>
            <person name="Grigoriev I.V."/>
            <person name="Hibbett D.S."/>
        </authorList>
    </citation>
    <scope>NUCLEOTIDE SEQUENCE [LARGE SCALE GENOMIC DNA]</scope>
    <source>
        <strain evidence="6 7">TC161</strain>
    </source>
</reference>
<dbReference type="AlphaFoldDB" id="A0A165GGY2"/>
<evidence type="ECO:0000259" key="5">
    <source>
        <dbReference type="Pfam" id="PF20778"/>
    </source>
</evidence>
<dbReference type="GeneID" id="28899467"/>
<evidence type="ECO:0000256" key="1">
    <source>
        <dbReference type="SAM" id="MobiDB-lite"/>
    </source>
</evidence>
<dbReference type="InParanoid" id="A0A165GGY2"/>
<evidence type="ECO:0000313" key="7">
    <source>
        <dbReference type="Proteomes" id="UP000076632"/>
    </source>
</evidence>
<dbReference type="EMBL" id="KV407459">
    <property type="protein sequence ID" value="KZF22173.1"/>
    <property type="molecule type" value="Genomic_DNA"/>
</dbReference>
<keyword evidence="7" id="KW-1185">Reference proteome</keyword>
<protein>
    <recommendedName>
        <fullName evidence="8">Mitochondrial inner-membrane-bound regulator-domain-containing protein</fullName>
    </recommendedName>
</protein>
<dbReference type="Pfam" id="PF20776">
    <property type="entry name" value="SLS1_N"/>
    <property type="match status" value="1"/>
</dbReference>
<dbReference type="Proteomes" id="UP000076632">
    <property type="component" value="Unassembled WGS sequence"/>
</dbReference>
<dbReference type="InterPro" id="IPR048401">
    <property type="entry name" value="SLS1_C"/>
</dbReference>
<dbReference type="RefSeq" id="XP_018187728.1">
    <property type="nucleotide sequence ID" value="XM_018334330.1"/>
</dbReference>
<feature type="domain" description="SLS1 first KH" evidence="2">
    <location>
        <begin position="271"/>
        <end position="336"/>
    </location>
</feature>
<dbReference type="OMA" id="FVCLRCE"/>
<feature type="compositionally biased region" description="Polar residues" evidence="1">
    <location>
        <begin position="858"/>
        <end position="867"/>
    </location>
</feature>
<dbReference type="Pfam" id="PF14611">
    <property type="entry name" value="KH_SLS1_1"/>
    <property type="match status" value="1"/>
</dbReference>
<dbReference type="PANTHER" id="PTHR37919">
    <property type="entry name" value="PROTEIN CBG05606"/>
    <property type="match status" value="1"/>
</dbReference>
<dbReference type="Pfam" id="PF20777">
    <property type="entry name" value="KH_SLS1_2"/>
    <property type="match status" value="1"/>
</dbReference>
<feature type="region of interest" description="Disordered" evidence="1">
    <location>
        <begin position="194"/>
        <end position="213"/>
    </location>
</feature>
<feature type="compositionally biased region" description="Basic and acidic residues" evidence="1">
    <location>
        <begin position="873"/>
        <end position="882"/>
    </location>
</feature>
<feature type="domain" description="SLS1 N-terminal" evidence="3">
    <location>
        <begin position="141"/>
        <end position="263"/>
    </location>
</feature>
<dbReference type="PANTHER" id="PTHR37919:SF2">
    <property type="entry name" value="EXPERA DOMAIN-CONTAINING PROTEIN"/>
    <property type="match status" value="1"/>
</dbReference>
<dbReference type="InterPro" id="IPR032741">
    <property type="entry name" value="Sls1_KH-1"/>
</dbReference>
<dbReference type="OrthoDB" id="5392646at2759"/>
<dbReference type="GO" id="GO:0005743">
    <property type="term" value="C:mitochondrial inner membrane"/>
    <property type="evidence" value="ECO:0007669"/>
    <property type="project" value="InterPro"/>
</dbReference>
<feature type="domain" description="SLS1 second KH" evidence="4">
    <location>
        <begin position="340"/>
        <end position="408"/>
    </location>
</feature>
<evidence type="ECO:0008006" key="8">
    <source>
        <dbReference type="Google" id="ProtNLM"/>
    </source>
</evidence>
<evidence type="ECO:0000313" key="6">
    <source>
        <dbReference type="EMBL" id="KZF22173.1"/>
    </source>
</evidence>
<feature type="region of interest" description="Disordered" evidence="1">
    <location>
        <begin position="855"/>
        <end position="889"/>
    </location>
</feature>